<dbReference type="RefSeq" id="WP_086891748.1">
    <property type="nucleotide sequence ID" value="NZ_CP021252.1"/>
</dbReference>
<dbReference type="InterPro" id="IPR002698">
    <property type="entry name" value="FTHF_cligase"/>
</dbReference>
<dbReference type="Pfam" id="PF01812">
    <property type="entry name" value="5-FTHF_cyc-lig"/>
    <property type="match status" value="1"/>
</dbReference>
<dbReference type="KEGG" id="cstr:CBE89_09355"/>
<dbReference type="SUPFAM" id="SSF100950">
    <property type="entry name" value="NagB/RpiA/CoA transferase-like"/>
    <property type="match status" value="1"/>
</dbReference>
<dbReference type="Gene3D" id="3.40.50.10420">
    <property type="entry name" value="NagB/RpiA/CoA transferase-like"/>
    <property type="match status" value="1"/>
</dbReference>
<evidence type="ECO:0000256" key="4">
    <source>
        <dbReference type="PIRSR" id="PIRSR006806-1"/>
    </source>
</evidence>
<dbReference type="EC" id="6.3.3.2" evidence="5"/>
<dbReference type="AlphaFoldDB" id="A0A2Z2IYI1"/>
<name>A0A2Z2IYI1_CORST</name>
<protein>
    <recommendedName>
        <fullName evidence="5">5-formyltetrahydrofolate cyclo-ligase</fullName>
        <ecNumber evidence="5">6.3.3.2</ecNumber>
    </recommendedName>
</protein>
<organism evidence="6 7">
    <name type="scientific">Corynebacterium striatum</name>
    <dbReference type="NCBI Taxonomy" id="43770"/>
    <lineage>
        <taxon>Bacteria</taxon>
        <taxon>Bacillati</taxon>
        <taxon>Actinomycetota</taxon>
        <taxon>Actinomycetes</taxon>
        <taxon>Mycobacteriales</taxon>
        <taxon>Corynebacteriaceae</taxon>
        <taxon>Corynebacterium</taxon>
    </lineage>
</organism>
<dbReference type="PANTHER" id="PTHR23407">
    <property type="entry name" value="ATPASE INHIBITOR/5-FORMYLTETRAHYDROFOLATE CYCLO-LIGASE"/>
    <property type="match status" value="1"/>
</dbReference>
<dbReference type="GO" id="GO:0005524">
    <property type="term" value="F:ATP binding"/>
    <property type="evidence" value="ECO:0007669"/>
    <property type="project" value="UniProtKB-KW"/>
</dbReference>
<keyword evidence="5" id="KW-0460">Magnesium</keyword>
<keyword evidence="2 4" id="KW-0547">Nucleotide-binding</keyword>
<sequence length="190" mass="20249">MSEIATQKDALRAELLAARRARTSEEKAEADATLCQGAAALLTPSMNIAAYNPLGSEPGGSAFVETLAAACKHLYLPISGDDGHLYWALYSGPESMQPGALGIAEPKGERSTSSILAGVDLIFAPAMAVDTEGYRLGKGAGYYDRALTPLPTGRPPVVAVVHSSEIRKLPREDHDRPVDGILTERDFQWL</sequence>
<dbReference type="EMBL" id="CP021252">
    <property type="protein sequence ID" value="ART21680.1"/>
    <property type="molecule type" value="Genomic_DNA"/>
</dbReference>
<comment type="catalytic activity">
    <reaction evidence="5">
        <text>(6S)-5-formyl-5,6,7,8-tetrahydrofolate + ATP = (6R)-5,10-methenyltetrahydrofolate + ADP + phosphate</text>
        <dbReference type="Rhea" id="RHEA:10488"/>
        <dbReference type="ChEBI" id="CHEBI:30616"/>
        <dbReference type="ChEBI" id="CHEBI:43474"/>
        <dbReference type="ChEBI" id="CHEBI:57455"/>
        <dbReference type="ChEBI" id="CHEBI:57457"/>
        <dbReference type="ChEBI" id="CHEBI:456216"/>
        <dbReference type="EC" id="6.3.3.2"/>
    </reaction>
</comment>
<dbReference type="NCBIfam" id="TIGR02727">
    <property type="entry name" value="MTHFS_bact"/>
    <property type="match status" value="1"/>
</dbReference>
<evidence type="ECO:0000256" key="5">
    <source>
        <dbReference type="RuleBase" id="RU361279"/>
    </source>
</evidence>
<feature type="binding site" evidence="4">
    <location>
        <begin position="8"/>
        <end position="12"/>
    </location>
    <ligand>
        <name>ATP</name>
        <dbReference type="ChEBI" id="CHEBI:30616"/>
    </ligand>
</feature>
<dbReference type="PIRSF" id="PIRSF006806">
    <property type="entry name" value="FTHF_cligase"/>
    <property type="match status" value="1"/>
</dbReference>
<evidence type="ECO:0000256" key="2">
    <source>
        <dbReference type="ARBA" id="ARBA00022741"/>
    </source>
</evidence>
<dbReference type="GO" id="GO:0046872">
    <property type="term" value="F:metal ion binding"/>
    <property type="evidence" value="ECO:0007669"/>
    <property type="project" value="UniProtKB-KW"/>
</dbReference>
<proteinExistence type="inferred from homology"/>
<keyword evidence="3 4" id="KW-0067">ATP-binding</keyword>
<dbReference type="PANTHER" id="PTHR23407:SF1">
    <property type="entry name" value="5-FORMYLTETRAHYDROFOLATE CYCLO-LIGASE"/>
    <property type="match status" value="1"/>
</dbReference>
<reference evidence="6 7" key="1">
    <citation type="submission" date="2017-05" db="EMBL/GenBank/DDBJ databases">
        <title>Complete genome sequence of Corynebacterium striatum KC-Na-1 isolated from Neophocaena asiaeorientalis in Korea.</title>
        <authorList>
            <person name="Kim J.H."/>
            <person name="Lee K."/>
        </authorList>
    </citation>
    <scope>NUCLEOTIDE SEQUENCE [LARGE SCALE GENOMIC DNA]</scope>
    <source>
        <strain evidence="6 7">KC-Na-01</strain>
    </source>
</reference>
<dbReference type="GO" id="GO:0009396">
    <property type="term" value="P:folic acid-containing compound biosynthetic process"/>
    <property type="evidence" value="ECO:0007669"/>
    <property type="project" value="TreeGrafter"/>
</dbReference>
<evidence type="ECO:0000313" key="7">
    <source>
        <dbReference type="Proteomes" id="UP000250197"/>
    </source>
</evidence>
<evidence type="ECO:0000313" key="6">
    <source>
        <dbReference type="EMBL" id="ART21680.1"/>
    </source>
</evidence>
<comment type="cofactor">
    <cofactor evidence="5">
        <name>Mg(2+)</name>
        <dbReference type="ChEBI" id="CHEBI:18420"/>
    </cofactor>
</comment>
<evidence type="ECO:0000256" key="3">
    <source>
        <dbReference type="ARBA" id="ARBA00022840"/>
    </source>
</evidence>
<dbReference type="GO" id="GO:0030272">
    <property type="term" value="F:5-formyltetrahydrofolate cyclo-ligase activity"/>
    <property type="evidence" value="ECO:0007669"/>
    <property type="project" value="UniProtKB-EC"/>
</dbReference>
<dbReference type="GO" id="GO:0035999">
    <property type="term" value="P:tetrahydrofolate interconversion"/>
    <property type="evidence" value="ECO:0007669"/>
    <property type="project" value="TreeGrafter"/>
</dbReference>
<feature type="binding site" evidence="4">
    <location>
        <position position="57"/>
    </location>
    <ligand>
        <name>substrate</name>
    </ligand>
</feature>
<accession>A0A2Z2IYI1</accession>
<keyword evidence="5" id="KW-0479">Metal-binding</keyword>
<dbReference type="InterPro" id="IPR024185">
    <property type="entry name" value="FTHF_cligase-like_sf"/>
</dbReference>
<comment type="similarity">
    <text evidence="1 5">Belongs to the 5-formyltetrahydrofolate cyclo-ligase family.</text>
</comment>
<gene>
    <name evidence="6" type="ORF">CBE89_09355</name>
</gene>
<evidence type="ECO:0000256" key="1">
    <source>
        <dbReference type="ARBA" id="ARBA00010638"/>
    </source>
</evidence>
<keyword evidence="6" id="KW-0436">Ligase</keyword>
<dbReference type="InterPro" id="IPR037171">
    <property type="entry name" value="NagB/RpiA_transferase-like"/>
</dbReference>
<feature type="binding site" evidence="4">
    <location>
        <begin position="135"/>
        <end position="143"/>
    </location>
    <ligand>
        <name>ATP</name>
        <dbReference type="ChEBI" id="CHEBI:30616"/>
    </ligand>
</feature>
<dbReference type="Proteomes" id="UP000250197">
    <property type="component" value="Chromosome"/>
</dbReference>